<feature type="region of interest" description="Disordered" evidence="1">
    <location>
        <begin position="57"/>
        <end position="79"/>
    </location>
</feature>
<evidence type="ECO:0000256" key="1">
    <source>
        <dbReference type="SAM" id="MobiDB-lite"/>
    </source>
</evidence>
<dbReference type="EMBL" id="VSRR010120128">
    <property type="protein sequence ID" value="MPC99833.1"/>
    <property type="molecule type" value="Genomic_DNA"/>
</dbReference>
<dbReference type="Proteomes" id="UP000324222">
    <property type="component" value="Unassembled WGS sequence"/>
</dbReference>
<organism evidence="2 3">
    <name type="scientific">Portunus trituberculatus</name>
    <name type="common">Swimming crab</name>
    <name type="synonym">Neptunus trituberculatus</name>
    <dbReference type="NCBI Taxonomy" id="210409"/>
    <lineage>
        <taxon>Eukaryota</taxon>
        <taxon>Metazoa</taxon>
        <taxon>Ecdysozoa</taxon>
        <taxon>Arthropoda</taxon>
        <taxon>Crustacea</taxon>
        <taxon>Multicrustacea</taxon>
        <taxon>Malacostraca</taxon>
        <taxon>Eumalacostraca</taxon>
        <taxon>Eucarida</taxon>
        <taxon>Decapoda</taxon>
        <taxon>Pleocyemata</taxon>
        <taxon>Brachyura</taxon>
        <taxon>Eubrachyura</taxon>
        <taxon>Portunoidea</taxon>
        <taxon>Portunidae</taxon>
        <taxon>Portuninae</taxon>
        <taxon>Portunus</taxon>
    </lineage>
</organism>
<protein>
    <submittedName>
        <fullName evidence="2">Uncharacterized protein</fullName>
    </submittedName>
</protein>
<keyword evidence="3" id="KW-1185">Reference proteome</keyword>
<accession>A0A5B7JZR5</accession>
<proteinExistence type="predicted"/>
<comment type="caution">
    <text evidence="2">The sequence shown here is derived from an EMBL/GenBank/DDBJ whole genome shotgun (WGS) entry which is preliminary data.</text>
</comment>
<dbReference type="AlphaFoldDB" id="A0A5B7JZR5"/>
<sequence length="79" mass="8395">MRDVTGGKAGLVVKGEQQTGNTELCHIHAFSRSAGWCVSAVARRVAPSLVIKHSPAGTNELRTDTTDNITNTTSQISNM</sequence>
<gene>
    <name evidence="2" type="ORF">E2C01_095274</name>
</gene>
<evidence type="ECO:0000313" key="2">
    <source>
        <dbReference type="EMBL" id="MPC99833.1"/>
    </source>
</evidence>
<name>A0A5B7JZR5_PORTR</name>
<reference evidence="2 3" key="1">
    <citation type="submission" date="2019-05" db="EMBL/GenBank/DDBJ databases">
        <title>Another draft genome of Portunus trituberculatus and its Hox gene families provides insights of decapod evolution.</title>
        <authorList>
            <person name="Jeong J.-H."/>
            <person name="Song I."/>
            <person name="Kim S."/>
            <person name="Choi T."/>
            <person name="Kim D."/>
            <person name="Ryu S."/>
            <person name="Kim W."/>
        </authorList>
    </citation>
    <scope>NUCLEOTIDE SEQUENCE [LARGE SCALE GENOMIC DNA]</scope>
    <source>
        <tissue evidence="2">Muscle</tissue>
    </source>
</reference>
<evidence type="ECO:0000313" key="3">
    <source>
        <dbReference type="Proteomes" id="UP000324222"/>
    </source>
</evidence>